<keyword evidence="3" id="KW-0378">Hydrolase</keyword>
<dbReference type="SUPFAM" id="SSF56529">
    <property type="entry name" value="FAH"/>
    <property type="match status" value="1"/>
</dbReference>
<keyword evidence="1" id="KW-0456">Lyase</keyword>
<dbReference type="InterPro" id="IPR036663">
    <property type="entry name" value="Fumarylacetoacetase_C_sf"/>
</dbReference>
<protein>
    <submittedName>
        <fullName evidence="3">Fumarylacetoacetate hydrolase family protein</fullName>
    </submittedName>
</protein>
<evidence type="ECO:0000313" key="4">
    <source>
        <dbReference type="Proteomes" id="UP000644749"/>
    </source>
</evidence>
<accession>A0ABS1S759</accession>
<evidence type="ECO:0000259" key="2">
    <source>
        <dbReference type="Pfam" id="PF01557"/>
    </source>
</evidence>
<evidence type="ECO:0000313" key="3">
    <source>
        <dbReference type="EMBL" id="MBL3673929.1"/>
    </source>
</evidence>
<organism evidence="3 4">
    <name type="scientific">Paracoccus aerius</name>
    <dbReference type="NCBI Taxonomy" id="1915382"/>
    <lineage>
        <taxon>Bacteria</taxon>
        <taxon>Pseudomonadati</taxon>
        <taxon>Pseudomonadota</taxon>
        <taxon>Alphaproteobacteria</taxon>
        <taxon>Rhodobacterales</taxon>
        <taxon>Paracoccaceae</taxon>
        <taxon>Paracoccus</taxon>
    </lineage>
</organism>
<keyword evidence="4" id="KW-1185">Reference proteome</keyword>
<dbReference type="RefSeq" id="WP_191311176.1">
    <property type="nucleotide sequence ID" value="NZ_BNCL01000012.1"/>
</dbReference>
<evidence type="ECO:0000256" key="1">
    <source>
        <dbReference type="ARBA" id="ARBA00023239"/>
    </source>
</evidence>
<dbReference type="Proteomes" id="UP000644749">
    <property type="component" value="Unassembled WGS sequence"/>
</dbReference>
<dbReference type="Pfam" id="PF01557">
    <property type="entry name" value="FAA_hydrolase"/>
    <property type="match status" value="1"/>
</dbReference>
<dbReference type="EMBL" id="JAESHT010000007">
    <property type="protein sequence ID" value="MBL3673929.1"/>
    <property type="molecule type" value="Genomic_DNA"/>
</dbReference>
<gene>
    <name evidence="3" type="ORF">JL111_10560</name>
</gene>
<dbReference type="GO" id="GO:0016787">
    <property type="term" value="F:hydrolase activity"/>
    <property type="evidence" value="ECO:0007669"/>
    <property type="project" value="UniProtKB-KW"/>
</dbReference>
<dbReference type="InterPro" id="IPR011234">
    <property type="entry name" value="Fumarylacetoacetase-like_C"/>
</dbReference>
<dbReference type="Gene3D" id="3.90.850.10">
    <property type="entry name" value="Fumarylacetoacetase-like, C-terminal domain"/>
    <property type="match status" value="1"/>
</dbReference>
<dbReference type="PANTHER" id="PTHR30143:SF0">
    <property type="entry name" value="2-KETO-4-PENTENOATE HYDRATASE"/>
    <property type="match status" value="1"/>
</dbReference>
<proteinExistence type="predicted"/>
<sequence>MTQTQTRSMPDDALSAEIIRSLAEGRQIPCLTTRDGGLSLSRAYRIGALIEAARVGQGSQVVGRKIGFTNKTIWDEFNVSAPIFGPMYDSTVRPLGVPFPLTGLMEPRIEPEIAFRLAAAPGPGMAPDALITCIGGICAGFEMVHSIFPGWRFEAADTVAGFGLHGAFLHGPIRDLDPSERFDWVERLRDFETTLSRDGVVLDRGHARNVLGGGPLVALGHLADLLATMPDAAPLMPGDIVTTGTLTQALPVRAGETWQADFDRLPLDSIRIDLI</sequence>
<reference evidence="3 4" key="1">
    <citation type="submission" date="2021-01" db="EMBL/GenBank/DDBJ databases">
        <title>011410 draft genome.</title>
        <authorList>
            <person name="Lang L."/>
        </authorList>
    </citation>
    <scope>NUCLEOTIDE SEQUENCE [LARGE SCALE GENOMIC DNA]</scope>
    <source>
        <strain evidence="3 4">KCTC 42845</strain>
    </source>
</reference>
<comment type="caution">
    <text evidence="3">The sequence shown here is derived from an EMBL/GenBank/DDBJ whole genome shotgun (WGS) entry which is preliminary data.</text>
</comment>
<dbReference type="PANTHER" id="PTHR30143">
    <property type="entry name" value="ACID HYDRATASE"/>
    <property type="match status" value="1"/>
</dbReference>
<feature type="domain" description="Fumarylacetoacetase-like C-terminal" evidence="2">
    <location>
        <begin position="105"/>
        <end position="263"/>
    </location>
</feature>
<name>A0ABS1S759_9RHOB</name>
<dbReference type="InterPro" id="IPR050772">
    <property type="entry name" value="Hydratase-Decarb/MhpD_sf"/>
</dbReference>